<name>A0A9I9CU45_CUCME</name>
<protein>
    <submittedName>
        <fullName evidence="1">Uncharacterized protein</fullName>
    </submittedName>
</protein>
<dbReference type="EnsemblPlants" id="MELO3C008347.2.1">
    <property type="protein sequence ID" value="MELO3C008347.2.1"/>
    <property type="gene ID" value="MELO3C008347.2"/>
</dbReference>
<accession>A0A9I9CU45</accession>
<evidence type="ECO:0000313" key="1">
    <source>
        <dbReference type="EnsemblPlants" id="MELO3C008347.2.1"/>
    </source>
</evidence>
<proteinExistence type="predicted"/>
<dbReference type="Gramene" id="MELO3C008347.2.1">
    <property type="protein sequence ID" value="MELO3C008347.2.1"/>
    <property type="gene ID" value="MELO3C008347.2"/>
</dbReference>
<reference evidence="1" key="1">
    <citation type="submission" date="2023-03" db="UniProtKB">
        <authorList>
            <consortium name="EnsemblPlants"/>
        </authorList>
    </citation>
    <scope>IDENTIFICATION</scope>
</reference>
<organism evidence="1">
    <name type="scientific">Cucumis melo</name>
    <name type="common">Muskmelon</name>
    <dbReference type="NCBI Taxonomy" id="3656"/>
    <lineage>
        <taxon>Eukaryota</taxon>
        <taxon>Viridiplantae</taxon>
        <taxon>Streptophyta</taxon>
        <taxon>Embryophyta</taxon>
        <taxon>Tracheophyta</taxon>
        <taxon>Spermatophyta</taxon>
        <taxon>Magnoliopsida</taxon>
        <taxon>eudicotyledons</taxon>
        <taxon>Gunneridae</taxon>
        <taxon>Pentapetalae</taxon>
        <taxon>rosids</taxon>
        <taxon>fabids</taxon>
        <taxon>Cucurbitales</taxon>
        <taxon>Cucurbitaceae</taxon>
        <taxon>Benincaseae</taxon>
        <taxon>Cucumis</taxon>
    </lineage>
</organism>
<dbReference type="AlphaFoldDB" id="A0A9I9CU45"/>
<sequence>MLVLQAKMKMVTLKLPLLSKLFFMPRLHWPTRYAP</sequence>